<comment type="subcellular location">
    <subcellularLocation>
        <location evidence="1">Mitochondrion</location>
    </subcellularLocation>
</comment>
<dbReference type="GO" id="GO:0006879">
    <property type="term" value="P:intracellular iron ion homeostasis"/>
    <property type="evidence" value="ECO:0007669"/>
    <property type="project" value="UniProtKB-KW"/>
</dbReference>
<dbReference type="AlphaFoldDB" id="A0A8J5JI62"/>
<keyword evidence="7" id="KW-0809">Transit peptide</keyword>
<gene>
    <name evidence="13" type="primary">Fxn-L</name>
    <name evidence="13" type="ORF">Hamer_G025133</name>
</gene>
<keyword evidence="4" id="KW-0409">Iron storage</keyword>
<evidence type="ECO:0000256" key="6">
    <source>
        <dbReference type="ARBA" id="ARBA00022496"/>
    </source>
</evidence>
<keyword evidence="11" id="KW-0496">Mitochondrion</keyword>
<reference evidence="13" key="1">
    <citation type="journal article" date="2021" name="Sci. Adv.">
        <title>The American lobster genome reveals insights on longevity, neural, and immune adaptations.</title>
        <authorList>
            <person name="Polinski J.M."/>
            <person name="Zimin A.V."/>
            <person name="Clark K.F."/>
            <person name="Kohn A.B."/>
            <person name="Sadowski N."/>
            <person name="Timp W."/>
            <person name="Ptitsyn A."/>
            <person name="Khanna P."/>
            <person name="Romanova D.Y."/>
            <person name="Williams P."/>
            <person name="Greenwood S.J."/>
            <person name="Moroz L.L."/>
            <person name="Walt D.R."/>
            <person name="Bodnar A.G."/>
        </authorList>
    </citation>
    <scope>NUCLEOTIDE SEQUENCE</scope>
    <source>
        <strain evidence="13">GMGI-L3</strain>
    </source>
</reference>
<dbReference type="PROSITE" id="PS01344">
    <property type="entry name" value="FRATAXIN_1"/>
    <property type="match status" value="1"/>
</dbReference>
<evidence type="ECO:0000256" key="8">
    <source>
        <dbReference type="ARBA" id="ARBA00023002"/>
    </source>
</evidence>
<evidence type="ECO:0000256" key="12">
    <source>
        <dbReference type="ARBA" id="ARBA00047990"/>
    </source>
</evidence>
<dbReference type="NCBIfam" id="TIGR03421">
    <property type="entry name" value="FeS_CyaY"/>
    <property type="match status" value="1"/>
</dbReference>
<dbReference type="GO" id="GO:0008198">
    <property type="term" value="F:ferrous iron binding"/>
    <property type="evidence" value="ECO:0007669"/>
    <property type="project" value="TreeGrafter"/>
</dbReference>
<dbReference type="SMART" id="SM01219">
    <property type="entry name" value="Frataxin_Cyay"/>
    <property type="match status" value="1"/>
</dbReference>
<evidence type="ECO:0000256" key="3">
    <source>
        <dbReference type="ARBA" id="ARBA00013107"/>
    </source>
</evidence>
<keyword evidence="10" id="KW-0406">Ion transport</keyword>
<comment type="caution">
    <text evidence="13">The sequence shown here is derived from an EMBL/GenBank/DDBJ whole genome shotgun (WGS) entry which is preliminary data.</text>
</comment>
<protein>
    <recommendedName>
        <fullName evidence="3">ferroxidase</fullName>
        <ecNumber evidence="3">1.16.3.1</ecNumber>
    </recommendedName>
</protein>
<dbReference type="Gene3D" id="3.30.920.10">
    <property type="entry name" value="Frataxin/CyaY"/>
    <property type="match status" value="1"/>
</dbReference>
<dbReference type="GO" id="GO:0005739">
    <property type="term" value="C:mitochondrion"/>
    <property type="evidence" value="ECO:0007669"/>
    <property type="project" value="UniProtKB-SubCell"/>
</dbReference>
<dbReference type="GO" id="GO:0051537">
    <property type="term" value="F:2 iron, 2 sulfur cluster binding"/>
    <property type="evidence" value="ECO:0007669"/>
    <property type="project" value="TreeGrafter"/>
</dbReference>
<proteinExistence type="inferred from homology"/>
<evidence type="ECO:0000313" key="13">
    <source>
        <dbReference type="EMBL" id="KAG7157591.1"/>
    </source>
</evidence>
<dbReference type="GO" id="GO:0016226">
    <property type="term" value="P:iron-sulfur cluster assembly"/>
    <property type="evidence" value="ECO:0007669"/>
    <property type="project" value="InterPro"/>
</dbReference>
<dbReference type="SUPFAM" id="SSF55387">
    <property type="entry name" value="Frataxin/Nqo15-like"/>
    <property type="match status" value="1"/>
</dbReference>
<feature type="non-terminal residue" evidence="13">
    <location>
        <position position="1"/>
    </location>
</feature>
<evidence type="ECO:0000256" key="11">
    <source>
        <dbReference type="ARBA" id="ARBA00023128"/>
    </source>
</evidence>
<name>A0A8J5JI62_HOMAM</name>
<evidence type="ECO:0000256" key="5">
    <source>
        <dbReference type="ARBA" id="ARBA00022448"/>
    </source>
</evidence>
<dbReference type="GO" id="GO:0034986">
    <property type="term" value="F:iron chaperone activity"/>
    <property type="evidence" value="ECO:0007669"/>
    <property type="project" value="TreeGrafter"/>
</dbReference>
<dbReference type="Proteomes" id="UP000747542">
    <property type="component" value="Unassembled WGS sequence"/>
</dbReference>
<evidence type="ECO:0000256" key="7">
    <source>
        <dbReference type="ARBA" id="ARBA00022946"/>
    </source>
</evidence>
<evidence type="ECO:0000256" key="9">
    <source>
        <dbReference type="ARBA" id="ARBA00023004"/>
    </source>
</evidence>
<dbReference type="EC" id="1.16.3.1" evidence="3"/>
<dbReference type="GO" id="GO:0004322">
    <property type="term" value="F:ferroxidase activity"/>
    <property type="evidence" value="ECO:0007669"/>
    <property type="project" value="UniProtKB-EC"/>
</dbReference>
<dbReference type="InterPro" id="IPR036524">
    <property type="entry name" value="Frataxin/CyaY_sf"/>
</dbReference>
<keyword evidence="9" id="KW-0408">Iron</keyword>
<organism evidence="13 14">
    <name type="scientific">Homarus americanus</name>
    <name type="common">American lobster</name>
    <dbReference type="NCBI Taxonomy" id="6706"/>
    <lineage>
        <taxon>Eukaryota</taxon>
        <taxon>Metazoa</taxon>
        <taxon>Ecdysozoa</taxon>
        <taxon>Arthropoda</taxon>
        <taxon>Crustacea</taxon>
        <taxon>Multicrustacea</taxon>
        <taxon>Malacostraca</taxon>
        <taxon>Eumalacostraca</taxon>
        <taxon>Eucarida</taxon>
        <taxon>Decapoda</taxon>
        <taxon>Pleocyemata</taxon>
        <taxon>Astacidea</taxon>
        <taxon>Nephropoidea</taxon>
        <taxon>Nephropidae</taxon>
        <taxon>Homarus</taxon>
    </lineage>
</organism>
<keyword evidence="14" id="KW-1185">Reference proteome</keyword>
<accession>A0A8J5JI62</accession>
<keyword evidence="5" id="KW-0813">Transport</keyword>
<dbReference type="GO" id="GO:0006826">
    <property type="term" value="P:iron ion transport"/>
    <property type="evidence" value="ECO:0007669"/>
    <property type="project" value="UniProtKB-KW"/>
</dbReference>
<dbReference type="GO" id="GO:0008199">
    <property type="term" value="F:ferric iron binding"/>
    <property type="evidence" value="ECO:0007669"/>
    <property type="project" value="InterPro"/>
</dbReference>
<dbReference type="PANTHER" id="PTHR16821">
    <property type="entry name" value="FRATAXIN"/>
    <property type="match status" value="1"/>
</dbReference>
<dbReference type="InterPro" id="IPR002908">
    <property type="entry name" value="Frataxin/CyaY"/>
</dbReference>
<dbReference type="PRINTS" id="PR00904">
    <property type="entry name" value="FRATAXIN"/>
</dbReference>
<sequence>YEYCEYKTDSEILALGTSLSVISSPSGVLTLKLGSFGTYVINKQTPNKQIWLSSPVSGPKRYDFVDGVWVYKHSGVTLHHLLSQELSSVFKTDIDASSCAYGGKGSK</sequence>
<dbReference type="InterPro" id="IPR020895">
    <property type="entry name" value="Frataxin_CS"/>
</dbReference>
<comment type="catalytic activity">
    <reaction evidence="12">
        <text>4 Fe(2+) + O2 + 4 H(+) = 4 Fe(3+) + 2 H2O</text>
        <dbReference type="Rhea" id="RHEA:11148"/>
        <dbReference type="ChEBI" id="CHEBI:15377"/>
        <dbReference type="ChEBI" id="CHEBI:15378"/>
        <dbReference type="ChEBI" id="CHEBI:15379"/>
        <dbReference type="ChEBI" id="CHEBI:29033"/>
        <dbReference type="ChEBI" id="CHEBI:29034"/>
        <dbReference type="EC" id="1.16.3.1"/>
    </reaction>
</comment>
<dbReference type="Pfam" id="PF01491">
    <property type="entry name" value="Frataxin_Cyay"/>
    <property type="match status" value="1"/>
</dbReference>
<dbReference type="EMBL" id="JAHLQT010037353">
    <property type="protein sequence ID" value="KAG7157591.1"/>
    <property type="molecule type" value="Genomic_DNA"/>
</dbReference>
<keyword evidence="8" id="KW-0560">Oxidoreductase</keyword>
<dbReference type="InterPro" id="IPR017789">
    <property type="entry name" value="Frataxin"/>
</dbReference>
<dbReference type="NCBIfam" id="TIGR03422">
    <property type="entry name" value="mito_frataxin"/>
    <property type="match status" value="1"/>
</dbReference>
<keyword evidence="6" id="KW-0410">Iron transport</keyword>
<evidence type="ECO:0000313" key="14">
    <source>
        <dbReference type="Proteomes" id="UP000747542"/>
    </source>
</evidence>
<evidence type="ECO:0000256" key="4">
    <source>
        <dbReference type="ARBA" id="ARBA00022434"/>
    </source>
</evidence>
<evidence type="ECO:0000256" key="10">
    <source>
        <dbReference type="ARBA" id="ARBA00023065"/>
    </source>
</evidence>
<dbReference type="PROSITE" id="PS50810">
    <property type="entry name" value="FRATAXIN_2"/>
    <property type="match status" value="1"/>
</dbReference>
<dbReference type="PANTHER" id="PTHR16821:SF2">
    <property type="entry name" value="FRATAXIN, MITOCHONDRIAL"/>
    <property type="match status" value="1"/>
</dbReference>
<evidence type="ECO:0000256" key="2">
    <source>
        <dbReference type="ARBA" id="ARBA00008183"/>
    </source>
</evidence>
<evidence type="ECO:0000256" key="1">
    <source>
        <dbReference type="ARBA" id="ARBA00004173"/>
    </source>
</evidence>
<comment type="similarity">
    <text evidence="2">Belongs to the frataxin family.</text>
</comment>